<accession>A0A8J7CWQ9</accession>
<gene>
    <name evidence="11" type="primary">ubiA</name>
    <name evidence="13" type="ORF">ICN82_07605</name>
</gene>
<feature type="transmembrane region" description="Helical" evidence="11">
    <location>
        <begin position="75"/>
        <end position="93"/>
    </location>
</feature>
<dbReference type="HAMAP" id="MF_01635">
    <property type="entry name" value="UbiA"/>
    <property type="match status" value="1"/>
</dbReference>
<name>A0A8J7CWQ9_9RHOB</name>
<dbReference type="GO" id="GO:0006744">
    <property type="term" value="P:ubiquinone biosynthetic process"/>
    <property type="evidence" value="ECO:0007669"/>
    <property type="project" value="UniProtKB-UniRule"/>
</dbReference>
<feature type="transmembrane region" description="Helical" evidence="11">
    <location>
        <begin position="195"/>
        <end position="213"/>
    </location>
</feature>
<protein>
    <recommendedName>
        <fullName evidence="11 12">4-hydroxybenzoate octaprenyltransferase</fullName>
        <ecNumber evidence="11 12">2.5.1.39</ecNumber>
    </recommendedName>
    <alternativeName>
        <fullName evidence="11">4-HB polyprenyltransferase</fullName>
    </alternativeName>
</protein>
<dbReference type="InterPro" id="IPR006370">
    <property type="entry name" value="HB_polyprenyltransferase-like"/>
</dbReference>
<evidence type="ECO:0000256" key="1">
    <source>
        <dbReference type="ARBA" id="ARBA00001946"/>
    </source>
</evidence>
<sequence>MSETIPRPEPASSADGVVADAVRGNWVDRLAPPRARPWLRMARADRPAGTWLLFIPCLWGLLLSAAAQGRLGWDGAWIALGCGIGAFLMRGAGCTWNDITDRHIDGSVARTRSRPIPSGQVTVRGAAIWMALQALVAFAILLTFNLNAILLGLLSLAPVCVYPFAKRFTWWPQVFLGLAFNWGALLAWTAHQGSLGWPAVCLYLGGIAWTIFYDTIYAHQDREDDALIGVKSTARLFGRQTRAWLALFGALVLLLLLAAVEMALGGAGRPAALWLARGGAAAMGLHLAWQWWRLDIDDTDLCLALFRANRDAGLIFAAFLCAGAAF</sequence>
<feature type="transmembrane region" description="Helical" evidence="11">
    <location>
        <begin position="243"/>
        <end position="265"/>
    </location>
</feature>
<proteinExistence type="inferred from homology"/>
<comment type="function">
    <text evidence="11">Catalyzes the prenylation of para-hydroxybenzoate (PHB) with an all-trans polyprenyl group. Mediates the second step in the final reaction sequence of ubiquinone-8 (UQ-8) biosynthesis, which is the condensation of the polyisoprenoid side chain with PHB, generating the first membrane-bound Q intermediate 3-octaprenyl-4-hydroxybenzoate.</text>
</comment>
<keyword evidence="8 11" id="KW-0812">Transmembrane</keyword>
<dbReference type="Proteomes" id="UP000609121">
    <property type="component" value="Unassembled WGS sequence"/>
</dbReference>
<keyword evidence="6 11" id="KW-0808">Transferase</keyword>
<evidence type="ECO:0000313" key="13">
    <source>
        <dbReference type="EMBL" id="MBE3638067.1"/>
    </source>
</evidence>
<dbReference type="NCBIfam" id="TIGR01474">
    <property type="entry name" value="ubiA_proteo"/>
    <property type="match status" value="1"/>
</dbReference>
<dbReference type="GO" id="GO:0008412">
    <property type="term" value="F:4-hydroxybenzoate polyprenyltransferase activity"/>
    <property type="evidence" value="ECO:0007669"/>
    <property type="project" value="UniProtKB-UniRule"/>
</dbReference>
<keyword evidence="10 11" id="KW-0472">Membrane</keyword>
<feature type="transmembrane region" description="Helical" evidence="11">
    <location>
        <begin position="48"/>
        <end position="69"/>
    </location>
</feature>
<dbReference type="PANTHER" id="PTHR11048:SF28">
    <property type="entry name" value="4-HYDROXYBENZOATE POLYPRENYLTRANSFERASE, MITOCHONDRIAL"/>
    <property type="match status" value="1"/>
</dbReference>
<dbReference type="InterPro" id="IPR039653">
    <property type="entry name" value="Prenyltransferase"/>
</dbReference>
<dbReference type="InterPro" id="IPR044878">
    <property type="entry name" value="UbiA_sf"/>
</dbReference>
<comment type="caution">
    <text evidence="13">The sequence shown here is derived from an EMBL/GenBank/DDBJ whole genome shotgun (WGS) entry which is preliminary data.</text>
</comment>
<dbReference type="UniPathway" id="UPA00232"/>
<evidence type="ECO:0000256" key="7">
    <source>
        <dbReference type="ARBA" id="ARBA00022688"/>
    </source>
</evidence>
<keyword evidence="14" id="KW-1185">Reference proteome</keyword>
<dbReference type="PROSITE" id="PS00943">
    <property type="entry name" value="UBIA"/>
    <property type="match status" value="1"/>
</dbReference>
<evidence type="ECO:0000256" key="9">
    <source>
        <dbReference type="ARBA" id="ARBA00022989"/>
    </source>
</evidence>
<organism evidence="13 14">
    <name type="scientific">Mangrovicoccus algicola</name>
    <dbReference type="NCBI Taxonomy" id="2771008"/>
    <lineage>
        <taxon>Bacteria</taxon>
        <taxon>Pseudomonadati</taxon>
        <taxon>Pseudomonadota</taxon>
        <taxon>Alphaproteobacteria</taxon>
        <taxon>Rhodobacterales</taxon>
        <taxon>Paracoccaceae</taxon>
        <taxon>Mangrovicoccus</taxon>
    </lineage>
</organism>
<comment type="pathway">
    <text evidence="11">Cofactor biosynthesis; ubiquinone biosynthesis.</text>
</comment>
<keyword evidence="5 11" id="KW-0997">Cell inner membrane</keyword>
<dbReference type="PANTHER" id="PTHR11048">
    <property type="entry name" value="PRENYLTRANSFERASES"/>
    <property type="match status" value="1"/>
</dbReference>
<keyword evidence="9 11" id="KW-1133">Transmembrane helix</keyword>
<evidence type="ECO:0000256" key="2">
    <source>
        <dbReference type="ARBA" id="ARBA00004141"/>
    </source>
</evidence>
<keyword evidence="7 11" id="KW-0831">Ubiquinone biosynthesis</keyword>
<evidence type="ECO:0000256" key="5">
    <source>
        <dbReference type="ARBA" id="ARBA00022519"/>
    </source>
</evidence>
<dbReference type="GO" id="GO:0005886">
    <property type="term" value="C:plasma membrane"/>
    <property type="evidence" value="ECO:0007669"/>
    <property type="project" value="UniProtKB-SubCell"/>
</dbReference>
<keyword evidence="11" id="KW-0460">Magnesium</keyword>
<comment type="catalytic activity">
    <reaction evidence="11">
        <text>all-trans-octaprenyl diphosphate + 4-hydroxybenzoate = 4-hydroxy-3-(all-trans-octaprenyl)benzoate + diphosphate</text>
        <dbReference type="Rhea" id="RHEA:27782"/>
        <dbReference type="ChEBI" id="CHEBI:1617"/>
        <dbReference type="ChEBI" id="CHEBI:17879"/>
        <dbReference type="ChEBI" id="CHEBI:33019"/>
        <dbReference type="ChEBI" id="CHEBI:57711"/>
        <dbReference type="EC" id="2.5.1.39"/>
    </reaction>
</comment>
<dbReference type="RefSeq" id="WP_193181383.1">
    <property type="nucleotide sequence ID" value="NZ_JACVXA010000015.1"/>
</dbReference>
<evidence type="ECO:0000256" key="6">
    <source>
        <dbReference type="ARBA" id="ARBA00022679"/>
    </source>
</evidence>
<evidence type="ECO:0000256" key="11">
    <source>
        <dbReference type="HAMAP-Rule" id="MF_01635"/>
    </source>
</evidence>
<evidence type="ECO:0000256" key="3">
    <source>
        <dbReference type="ARBA" id="ARBA00005985"/>
    </source>
</evidence>
<evidence type="ECO:0000256" key="4">
    <source>
        <dbReference type="ARBA" id="ARBA00022475"/>
    </source>
</evidence>
<dbReference type="InterPro" id="IPR030470">
    <property type="entry name" value="UbiA_prenylTrfase_CS"/>
</dbReference>
<evidence type="ECO:0000256" key="10">
    <source>
        <dbReference type="ARBA" id="ARBA00023136"/>
    </source>
</evidence>
<comment type="subcellular location">
    <subcellularLocation>
        <location evidence="11">Cell inner membrane</location>
        <topology evidence="11">Multi-pass membrane protein</topology>
    </subcellularLocation>
    <subcellularLocation>
        <location evidence="2">Membrane</location>
        <topology evidence="2">Multi-pass membrane protein</topology>
    </subcellularLocation>
</comment>
<dbReference type="InterPro" id="IPR000537">
    <property type="entry name" value="UbiA_prenyltransferase"/>
</dbReference>
<dbReference type="Pfam" id="PF01040">
    <property type="entry name" value="UbiA"/>
    <property type="match status" value="1"/>
</dbReference>
<dbReference type="EC" id="2.5.1.39" evidence="11 12"/>
<dbReference type="EMBL" id="JACVXA010000015">
    <property type="protein sequence ID" value="MBE3638067.1"/>
    <property type="molecule type" value="Genomic_DNA"/>
</dbReference>
<dbReference type="Gene3D" id="1.20.120.1780">
    <property type="entry name" value="UbiA prenyltransferase"/>
    <property type="match status" value="1"/>
</dbReference>
<keyword evidence="4 11" id="KW-1003">Cell membrane</keyword>
<evidence type="ECO:0000256" key="12">
    <source>
        <dbReference type="NCBIfam" id="TIGR01474"/>
    </source>
</evidence>
<evidence type="ECO:0000256" key="8">
    <source>
        <dbReference type="ARBA" id="ARBA00022692"/>
    </source>
</evidence>
<comment type="similarity">
    <text evidence="3 11">Belongs to the UbiA prenyltransferase family.</text>
</comment>
<evidence type="ECO:0000313" key="14">
    <source>
        <dbReference type="Proteomes" id="UP000609121"/>
    </source>
</evidence>
<reference evidence="13" key="1">
    <citation type="submission" date="2020-09" db="EMBL/GenBank/DDBJ databases">
        <title>A novel bacterium of genus Mangrovicoccus, isolated from South China Sea.</title>
        <authorList>
            <person name="Huang H."/>
            <person name="Mo K."/>
            <person name="Hu Y."/>
        </authorList>
    </citation>
    <scope>NUCLEOTIDE SEQUENCE</scope>
    <source>
        <strain evidence="13">HB182678</strain>
    </source>
</reference>
<feature type="transmembrane region" description="Helical" evidence="11">
    <location>
        <begin position="170"/>
        <end position="189"/>
    </location>
</feature>
<dbReference type="Gene3D" id="1.10.357.140">
    <property type="entry name" value="UbiA prenyltransferase"/>
    <property type="match status" value="1"/>
</dbReference>
<dbReference type="FunFam" id="1.10.357.140:FF:000008">
    <property type="entry name" value="4-hydroxybenzoate octaprenyltransferase"/>
    <property type="match status" value="1"/>
</dbReference>
<feature type="transmembrane region" description="Helical" evidence="11">
    <location>
        <begin position="271"/>
        <end position="289"/>
    </location>
</feature>
<comment type="cofactor">
    <cofactor evidence="1 11">
        <name>Mg(2+)</name>
        <dbReference type="ChEBI" id="CHEBI:18420"/>
    </cofactor>
</comment>
<dbReference type="AlphaFoldDB" id="A0A8J7CWQ9"/>
<dbReference type="FunFam" id="1.20.120.1780:FF:000001">
    <property type="entry name" value="4-hydroxybenzoate octaprenyltransferase"/>
    <property type="match status" value="1"/>
</dbReference>
<dbReference type="CDD" id="cd13959">
    <property type="entry name" value="PT_UbiA_COQ2"/>
    <property type="match status" value="1"/>
</dbReference>